<comment type="caution">
    <text evidence="2">The sequence shown here is derived from an EMBL/GenBank/DDBJ whole genome shotgun (WGS) entry which is preliminary data.</text>
</comment>
<feature type="transmembrane region" description="Helical" evidence="1">
    <location>
        <begin position="7"/>
        <end position="27"/>
    </location>
</feature>
<dbReference type="Proteomes" id="UP000265431">
    <property type="component" value="Unassembled WGS sequence"/>
</dbReference>
<accession>A0A399QXS8</accession>
<sequence>MTRTTILFILGAIGVLILAGVGVGMMWAELGVTMSLHGWIAYGLGAIASIALSVGLFWLSFHSARSGHDDIERPEDLDS</sequence>
<dbReference type="AlphaFoldDB" id="A0A399QXS8"/>
<name>A0A399QXS8_9PROT</name>
<feature type="transmembrane region" description="Helical" evidence="1">
    <location>
        <begin position="39"/>
        <end position="59"/>
    </location>
</feature>
<organism evidence="2 3">
    <name type="scientific">Henriciella barbarensis</name>
    <dbReference type="NCBI Taxonomy" id="86342"/>
    <lineage>
        <taxon>Bacteria</taxon>
        <taxon>Pseudomonadati</taxon>
        <taxon>Pseudomonadota</taxon>
        <taxon>Alphaproteobacteria</taxon>
        <taxon>Hyphomonadales</taxon>
        <taxon>Hyphomonadaceae</taxon>
        <taxon>Henriciella</taxon>
    </lineage>
</organism>
<keyword evidence="1" id="KW-0472">Membrane</keyword>
<keyword evidence="1" id="KW-0812">Transmembrane</keyword>
<keyword evidence="1" id="KW-1133">Transmembrane helix</keyword>
<gene>
    <name evidence="2" type="ORF">D1224_06715</name>
</gene>
<dbReference type="OrthoDB" id="7632567at2"/>
<keyword evidence="3" id="KW-1185">Reference proteome</keyword>
<evidence type="ECO:0000256" key="1">
    <source>
        <dbReference type="SAM" id="Phobius"/>
    </source>
</evidence>
<reference evidence="2 3" key="1">
    <citation type="submission" date="2018-08" db="EMBL/GenBank/DDBJ databases">
        <title>Henriciella mobilis sp. nov., isolated from seawater.</title>
        <authorList>
            <person name="Cheng H."/>
            <person name="Wu Y.-H."/>
            <person name="Xu X.-W."/>
            <person name="Guo L.-L."/>
        </authorList>
    </citation>
    <scope>NUCLEOTIDE SEQUENCE [LARGE SCALE GENOMIC DNA]</scope>
    <source>
        <strain evidence="2 3">CCUG66934</strain>
    </source>
</reference>
<dbReference type="EMBL" id="QWGB01000005">
    <property type="protein sequence ID" value="RIJ23936.1"/>
    <property type="molecule type" value="Genomic_DNA"/>
</dbReference>
<proteinExistence type="predicted"/>
<protein>
    <submittedName>
        <fullName evidence="2">Uncharacterized protein</fullName>
    </submittedName>
</protein>
<dbReference type="RefSeq" id="WP_119379125.1">
    <property type="nucleotide sequence ID" value="NZ_QWGB01000005.1"/>
</dbReference>
<evidence type="ECO:0000313" key="3">
    <source>
        <dbReference type="Proteomes" id="UP000265431"/>
    </source>
</evidence>
<evidence type="ECO:0000313" key="2">
    <source>
        <dbReference type="EMBL" id="RIJ23936.1"/>
    </source>
</evidence>